<accession>A0A0C3Q7V5</accession>
<dbReference type="AlphaFoldDB" id="A0A0C3Q7V5"/>
<dbReference type="EMBL" id="KN823182">
    <property type="protein sequence ID" value="KIO20211.1"/>
    <property type="molecule type" value="Genomic_DNA"/>
</dbReference>
<sequence>MLTDKLGDYMRFTFTGTAISIFGTRGVKQGEIRFFYDDEALTFDRGYPKLVCNEKIFEVSGLPYGEHQVTAFLLRKGTNPKTGKQDGVFSVQRIKYTVPDDLDD</sequence>
<name>A0A0C3Q7V5_9AGAM</name>
<protein>
    <submittedName>
        <fullName evidence="1">Uncharacterized protein</fullName>
    </submittedName>
</protein>
<evidence type="ECO:0000313" key="2">
    <source>
        <dbReference type="Proteomes" id="UP000054248"/>
    </source>
</evidence>
<proteinExistence type="predicted"/>
<gene>
    <name evidence="1" type="ORF">M407DRAFT_11001</name>
</gene>
<keyword evidence="2" id="KW-1185">Reference proteome</keyword>
<dbReference type="Gene3D" id="2.60.120.260">
    <property type="entry name" value="Galactose-binding domain-like"/>
    <property type="match status" value="1"/>
</dbReference>
<reference evidence="2" key="2">
    <citation type="submission" date="2015-01" db="EMBL/GenBank/DDBJ databases">
        <title>Evolutionary Origins and Diversification of the Mycorrhizal Mutualists.</title>
        <authorList>
            <consortium name="DOE Joint Genome Institute"/>
            <consortium name="Mycorrhizal Genomics Consortium"/>
            <person name="Kohler A."/>
            <person name="Kuo A."/>
            <person name="Nagy L.G."/>
            <person name="Floudas D."/>
            <person name="Copeland A."/>
            <person name="Barry K.W."/>
            <person name="Cichocki N."/>
            <person name="Veneault-Fourrey C."/>
            <person name="LaButti K."/>
            <person name="Lindquist E.A."/>
            <person name="Lipzen A."/>
            <person name="Lundell T."/>
            <person name="Morin E."/>
            <person name="Murat C."/>
            <person name="Riley R."/>
            <person name="Ohm R."/>
            <person name="Sun H."/>
            <person name="Tunlid A."/>
            <person name="Henrissat B."/>
            <person name="Grigoriev I.V."/>
            <person name="Hibbett D.S."/>
            <person name="Martin F."/>
        </authorList>
    </citation>
    <scope>NUCLEOTIDE SEQUENCE [LARGE SCALE GENOMIC DNA]</scope>
    <source>
        <strain evidence="2">MUT 4182</strain>
    </source>
</reference>
<dbReference type="Proteomes" id="UP000054248">
    <property type="component" value="Unassembled WGS sequence"/>
</dbReference>
<dbReference type="OrthoDB" id="3224064at2759"/>
<dbReference type="HOGENOM" id="CLU_144991_0_0_1"/>
<organism evidence="1 2">
    <name type="scientific">Tulasnella calospora MUT 4182</name>
    <dbReference type="NCBI Taxonomy" id="1051891"/>
    <lineage>
        <taxon>Eukaryota</taxon>
        <taxon>Fungi</taxon>
        <taxon>Dikarya</taxon>
        <taxon>Basidiomycota</taxon>
        <taxon>Agaricomycotina</taxon>
        <taxon>Agaricomycetes</taxon>
        <taxon>Cantharellales</taxon>
        <taxon>Tulasnellaceae</taxon>
        <taxon>Tulasnella</taxon>
    </lineage>
</organism>
<evidence type="ECO:0000313" key="1">
    <source>
        <dbReference type="EMBL" id="KIO20211.1"/>
    </source>
</evidence>
<reference evidence="1 2" key="1">
    <citation type="submission" date="2014-04" db="EMBL/GenBank/DDBJ databases">
        <authorList>
            <consortium name="DOE Joint Genome Institute"/>
            <person name="Kuo A."/>
            <person name="Girlanda M."/>
            <person name="Perotto S."/>
            <person name="Kohler A."/>
            <person name="Nagy L.G."/>
            <person name="Floudas D."/>
            <person name="Copeland A."/>
            <person name="Barry K.W."/>
            <person name="Cichocki N."/>
            <person name="Veneault-Fourrey C."/>
            <person name="LaButti K."/>
            <person name="Lindquist E.A."/>
            <person name="Lipzen A."/>
            <person name="Lundell T."/>
            <person name="Morin E."/>
            <person name="Murat C."/>
            <person name="Sun H."/>
            <person name="Tunlid A."/>
            <person name="Henrissat B."/>
            <person name="Grigoriev I.V."/>
            <person name="Hibbett D.S."/>
            <person name="Martin F."/>
            <person name="Nordberg H.P."/>
            <person name="Cantor M.N."/>
            <person name="Hua S.X."/>
        </authorList>
    </citation>
    <scope>NUCLEOTIDE SEQUENCE [LARGE SCALE GENOMIC DNA]</scope>
    <source>
        <strain evidence="1 2">MUT 4182</strain>
    </source>
</reference>